<proteinExistence type="predicted"/>
<protein>
    <recommendedName>
        <fullName evidence="1">AB hydrolase-1 domain-containing protein</fullName>
    </recommendedName>
</protein>
<dbReference type="InterPro" id="IPR029058">
    <property type="entry name" value="AB_hydrolase_fold"/>
</dbReference>
<evidence type="ECO:0000313" key="2">
    <source>
        <dbReference type="EMBL" id="KAH0540669.1"/>
    </source>
</evidence>
<dbReference type="AlphaFoldDB" id="A0AAV7I4H0"/>
<dbReference type="Pfam" id="PF00561">
    <property type="entry name" value="Abhydrolase_1"/>
    <property type="match status" value="1"/>
</dbReference>
<organism evidence="2 3">
    <name type="scientific">Cotesia glomerata</name>
    <name type="common">Lepidopteran parasitic wasp</name>
    <name type="synonym">Apanteles glomeratus</name>
    <dbReference type="NCBI Taxonomy" id="32391"/>
    <lineage>
        <taxon>Eukaryota</taxon>
        <taxon>Metazoa</taxon>
        <taxon>Ecdysozoa</taxon>
        <taxon>Arthropoda</taxon>
        <taxon>Hexapoda</taxon>
        <taxon>Insecta</taxon>
        <taxon>Pterygota</taxon>
        <taxon>Neoptera</taxon>
        <taxon>Endopterygota</taxon>
        <taxon>Hymenoptera</taxon>
        <taxon>Apocrita</taxon>
        <taxon>Ichneumonoidea</taxon>
        <taxon>Braconidae</taxon>
        <taxon>Microgastrinae</taxon>
        <taxon>Cotesia</taxon>
    </lineage>
</organism>
<dbReference type="InterPro" id="IPR000073">
    <property type="entry name" value="AB_hydrolase_1"/>
</dbReference>
<dbReference type="EMBL" id="JAHXZJ010002609">
    <property type="protein sequence ID" value="KAH0540669.1"/>
    <property type="molecule type" value="Genomic_DNA"/>
</dbReference>
<accession>A0AAV7I4H0</accession>
<dbReference type="Proteomes" id="UP000826195">
    <property type="component" value="Unassembled WGS sequence"/>
</dbReference>
<feature type="domain" description="AB hydrolase-1" evidence="1">
    <location>
        <begin position="57"/>
        <end position="125"/>
    </location>
</feature>
<dbReference type="SUPFAM" id="SSF53474">
    <property type="entry name" value="alpha/beta-Hydrolases"/>
    <property type="match status" value="1"/>
</dbReference>
<comment type="caution">
    <text evidence="2">The sequence shown here is derived from an EMBL/GenBank/DDBJ whole genome shotgun (WGS) entry which is preliminary data.</text>
</comment>
<evidence type="ECO:0000313" key="3">
    <source>
        <dbReference type="Proteomes" id="UP000826195"/>
    </source>
</evidence>
<gene>
    <name evidence="2" type="ORF">KQX54_018939</name>
</gene>
<sequence length="151" mass="17504">MKERLKARKDKRKKERRDLSHHFVRPSQNLSVVAMETSLSDKGHACVTGRVKSSIDKPTRRRSYRIEVLINELRQFISTLGVDKCSIIGHDLGGLLGWFMKILHSNIIDKFVALSSPQPNLYWDELCKNNSFYRVLHTLHGMACSREKRVK</sequence>
<dbReference type="Gene3D" id="3.40.50.1820">
    <property type="entry name" value="alpha/beta hydrolase"/>
    <property type="match status" value="1"/>
</dbReference>
<name>A0AAV7I4H0_COTGL</name>
<evidence type="ECO:0000259" key="1">
    <source>
        <dbReference type="Pfam" id="PF00561"/>
    </source>
</evidence>
<keyword evidence="3" id="KW-1185">Reference proteome</keyword>
<reference evidence="2 3" key="1">
    <citation type="journal article" date="2021" name="J. Hered.">
        <title>A chromosome-level genome assembly of the parasitoid wasp, Cotesia glomerata (Hymenoptera: Braconidae).</title>
        <authorList>
            <person name="Pinto B.J."/>
            <person name="Weis J.J."/>
            <person name="Gamble T."/>
            <person name="Ode P.J."/>
            <person name="Paul R."/>
            <person name="Zaspel J.M."/>
        </authorList>
    </citation>
    <scope>NUCLEOTIDE SEQUENCE [LARGE SCALE GENOMIC DNA]</scope>
    <source>
        <strain evidence="2">CgM1</strain>
    </source>
</reference>